<dbReference type="RefSeq" id="WP_115750349.1">
    <property type="nucleotide sequence ID" value="NZ_PIOD01000015.1"/>
</dbReference>
<protein>
    <submittedName>
        <fullName evidence="1">Glutaredoxin family protein</fullName>
    </submittedName>
</protein>
<dbReference type="SUPFAM" id="SSF52833">
    <property type="entry name" value="Thioredoxin-like"/>
    <property type="match status" value="1"/>
</dbReference>
<evidence type="ECO:0000313" key="1">
    <source>
        <dbReference type="EMBL" id="RDW17081.1"/>
    </source>
</evidence>
<dbReference type="AlphaFoldDB" id="A0A3D8PPB5"/>
<dbReference type="Pfam" id="PF05768">
    <property type="entry name" value="Glrx-like"/>
    <property type="match status" value="1"/>
</dbReference>
<comment type="caution">
    <text evidence="1">The sequence shown here is derived from an EMBL/GenBank/DDBJ whole genome shotgun (WGS) entry which is preliminary data.</text>
</comment>
<dbReference type="Proteomes" id="UP000256520">
    <property type="component" value="Unassembled WGS sequence"/>
</dbReference>
<reference evidence="2" key="1">
    <citation type="submission" date="2017-11" db="EMBL/GenBank/DDBJ databases">
        <authorList>
            <person name="Zhu W."/>
        </authorList>
    </citation>
    <scope>NUCLEOTIDE SEQUENCE [LARGE SCALE GENOMIC DNA]</scope>
    <source>
        <strain evidence="2">CAU 1051</strain>
    </source>
</reference>
<dbReference type="InterPro" id="IPR008554">
    <property type="entry name" value="Glutaredoxin-like"/>
</dbReference>
<organism evidence="1 2">
    <name type="scientific">Oceanobacillus chungangensis</name>
    <dbReference type="NCBI Taxonomy" id="1229152"/>
    <lineage>
        <taxon>Bacteria</taxon>
        <taxon>Bacillati</taxon>
        <taxon>Bacillota</taxon>
        <taxon>Bacilli</taxon>
        <taxon>Bacillales</taxon>
        <taxon>Bacillaceae</taxon>
        <taxon>Oceanobacillus</taxon>
    </lineage>
</organism>
<evidence type="ECO:0000313" key="2">
    <source>
        <dbReference type="Proteomes" id="UP000256520"/>
    </source>
</evidence>
<dbReference type="InterPro" id="IPR052565">
    <property type="entry name" value="Glutaredoxin-like_YDR286C"/>
</dbReference>
<name>A0A3D8PPB5_9BACI</name>
<dbReference type="PANTHER" id="PTHR33558">
    <property type="entry name" value="GLUTAREDOXIN-LIKE PROTEIN C5ORF63 HOMOLOG"/>
    <property type="match status" value="1"/>
</dbReference>
<keyword evidence="2" id="KW-1185">Reference proteome</keyword>
<dbReference type="EMBL" id="PIOD01000015">
    <property type="protein sequence ID" value="RDW17081.1"/>
    <property type="molecule type" value="Genomic_DNA"/>
</dbReference>
<dbReference type="Gene3D" id="3.40.30.10">
    <property type="entry name" value="Glutaredoxin"/>
    <property type="match status" value="1"/>
</dbReference>
<dbReference type="InterPro" id="IPR036249">
    <property type="entry name" value="Thioredoxin-like_sf"/>
</dbReference>
<dbReference type="OrthoDB" id="32865at2"/>
<dbReference type="PANTHER" id="PTHR33558:SF1">
    <property type="entry name" value="GLUTAREDOXIN-LIKE PROTEIN C5ORF63 HOMOLOG"/>
    <property type="match status" value="1"/>
</dbReference>
<sequence>MFKITLYTKENCSLCIEAETLLSLFKSDYPYELEEKDIYENDELLERYQLLIPVIELNGKQLDCREINYESIERLLKGK</sequence>
<proteinExistence type="predicted"/>
<gene>
    <name evidence="1" type="ORF">CWR45_13185</name>
</gene>
<accession>A0A3D8PPB5</accession>